<evidence type="ECO:0000256" key="8">
    <source>
        <dbReference type="ARBA" id="ARBA00023157"/>
    </source>
</evidence>
<dbReference type="GO" id="GO:0005576">
    <property type="term" value="C:extracellular region"/>
    <property type="evidence" value="ECO:0007669"/>
    <property type="project" value="UniProtKB-SubCell"/>
</dbReference>
<dbReference type="InterPro" id="IPR051514">
    <property type="entry name" value="R-spondin"/>
</dbReference>
<dbReference type="Proteomes" id="UP000264820">
    <property type="component" value="Unplaced"/>
</dbReference>
<dbReference type="Pfam" id="PF15913">
    <property type="entry name" value="Furin-like_2"/>
    <property type="match status" value="1"/>
</dbReference>
<feature type="signal peptide" evidence="11">
    <location>
        <begin position="1"/>
        <end position="19"/>
    </location>
</feature>
<evidence type="ECO:0000313" key="14">
    <source>
        <dbReference type="Proteomes" id="UP000264820"/>
    </source>
</evidence>
<feature type="region of interest" description="Disordered" evidence="10">
    <location>
        <begin position="168"/>
        <end position="235"/>
    </location>
</feature>
<keyword evidence="8" id="KW-1015">Disulfide bond</keyword>
<dbReference type="AlphaFoldDB" id="A0A3Q2YX49"/>
<evidence type="ECO:0000256" key="11">
    <source>
        <dbReference type="SAM" id="SignalP"/>
    </source>
</evidence>
<dbReference type="GeneID" id="109510257"/>
<dbReference type="STRING" id="109280.ENSHCOP00000023502"/>
<protein>
    <submittedName>
        <fullName evidence="13">R-spondin 4</fullName>
    </submittedName>
</protein>
<dbReference type="InterPro" id="IPR009030">
    <property type="entry name" value="Growth_fac_rcpt_cys_sf"/>
</dbReference>
<evidence type="ECO:0000256" key="2">
    <source>
        <dbReference type="ARBA" id="ARBA00007308"/>
    </source>
</evidence>
<dbReference type="InterPro" id="IPR000884">
    <property type="entry name" value="TSP1_rpt"/>
</dbReference>
<dbReference type="PANTHER" id="PTHR46987">
    <property type="entry name" value="NEUROHYPOPHYSIAL HORMONES, N-TERMINAL DOMAIN CONTAINING PROTEIN"/>
    <property type="match status" value="1"/>
</dbReference>
<dbReference type="InterPro" id="IPR043601">
    <property type="entry name" value="Rspo_Fu-CRD_dom"/>
</dbReference>
<dbReference type="CDD" id="cd00064">
    <property type="entry name" value="FU"/>
    <property type="match status" value="1"/>
</dbReference>
<dbReference type="GO" id="GO:0008201">
    <property type="term" value="F:heparin binding"/>
    <property type="evidence" value="ECO:0007669"/>
    <property type="project" value="UniProtKB-KW"/>
</dbReference>
<dbReference type="RefSeq" id="XP_019715999.1">
    <property type="nucleotide sequence ID" value="XM_019860440.1"/>
</dbReference>
<reference evidence="13" key="1">
    <citation type="submission" date="2025-08" db="UniProtKB">
        <authorList>
            <consortium name="Ensembl"/>
        </authorList>
    </citation>
    <scope>IDENTIFICATION</scope>
</reference>
<dbReference type="OMA" id="ATCDSCF"/>
<evidence type="ECO:0000256" key="6">
    <source>
        <dbReference type="ARBA" id="ARBA00022687"/>
    </source>
</evidence>
<proteinExistence type="inferred from homology"/>
<dbReference type="InterPro" id="IPR036383">
    <property type="entry name" value="TSP1_rpt_sf"/>
</dbReference>
<dbReference type="PROSITE" id="PS50092">
    <property type="entry name" value="TSP1"/>
    <property type="match status" value="1"/>
</dbReference>
<evidence type="ECO:0000313" key="13">
    <source>
        <dbReference type="Ensembl" id="ENSHCOP00000023502.1"/>
    </source>
</evidence>
<organism evidence="13 14">
    <name type="scientific">Hippocampus comes</name>
    <name type="common">Tiger tail seahorse</name>
    <dbReference type="NCBI Taxonomy" id="109280"/>
    <lineage>
        <taxon>Eukaryota</taxon>
        <taxon>Metazoa</taxon>
        <taxon>Chordata</taxon>
        <taxon>Craniata</taxon>
        <taxon>Vertebrata</taxon>
        <taxon>Euteleostomi</taxon>
        <taxon>Actinopterygii</taxon>
        <taxon>Neopterygii</taxon>
        <taxon>Teleostei</taxon>
        <taxon>Neoteleostei</taxon>
        <taxon>Acanthomorphata</taxon>
        <taxon>Syngnathiaria</taxon>
        <taxon>Syngnathiformes</taxon>
        <taxon>Syngnathoidei</taxon>
        <taxon>Syngnathidae</taxon>
        <taxon>Hippocampus</taxon>
    </lineage>
</organism>
<comment type="subcellular location">
    <subcellularLocation>
        <location evidence="1">Secreted</location>
    </subcellularLocation>
</comment>
<evidence type="ECO:0000259" key="12">
    <source>
        <dbReference type="Pfam" id="PF15913"/>
    </source>
</evidence>
<reference evidence="13" key="2">
    <citation type="submission" date="2025-09" db="UniProtKB">
        <authorList>
            <consortium name="Ensembl"/>
        </authorList>
    </citation>
    <scope>IDENTIFICATION</scope>
</reference>
<dbReference type="Gene3D" id="2.10.220.10">
    <property type="entry name" value="Hormone Receptor, Insulin-like Growth Factor Receptor 1, Chain A, domain 2"/>
    <property type="match status" value="1"/>
</dbReference>
<keyword evidence="3" id="KW-0964">Secreted</keyword>
<keyword evidence="6" id="KW-0879">Wnt signaling pathway</keyword>
<keyword evidence="5" id="KW-0358">Heparin-binding</keyword>
<evidence type="ECO:0000256" key="5">
    <source>
        <dbReference type="ARBA" id="ARBA00022674"/>
    </source>
</evidence>
<dbReference type="PANTHER" id="PTHR46987:SF6">
    <property type="entry name" value="R-SPONDIN-4"/>
    <property type="match status" value="1"/>
</dbReference>
<dbReference type="SMART" id="SM00261">
    <property type="entry name" value="FU"/>
    <property type="match status" value="2"/>
</dbReference>
<keyword evidence="9" id="KW-0325">Glycoprotein</keyword>
<dbReference type="GeneTree" id="ENSGT00940000160937"/>
<dbReference type="OrthoDB" id="10257656at2759"/>
<keyword evidence="7 11" id="KW-0732">Signal</keyword>
<dbReference type="InterPro" id="IPR006212">
    <property type="entry name" value="Furin_repeat"/>
</dbReference>
<evidence type="ECO:0000256" key="4">
    <source>
        <dbReference type="ARBA" id="ARBA00022606"/>
    </source>
</evidence>
<keyword evidence="14" id="KW-1185">Reference proteome</keyword>
<evidence type="ECO:0000256" key="9">
    <source>
        <dbReference type="ARBA" id="ARBA00023180"/>
    </source>
</evidence>
<feature type="domain" description="R-spondin Fu-CRD" evidence="12">
    <location>
        <begin position="33"/>
        <end position="130"/>
    </location>
</feature>
<keyword evidence="4" id="KW-0716">Sensory transduction</keyword>
<dbReference type="Gene3D" id="2.20.100.10">
    <property type="entry name" value="Thrombospondin type-1 (TSP1) repeat"/>
    <property type="match status" value="1"/>
</dbReference>
<evidence type="ECO:0000256" key="3">
    <source>
        <dbReference type="ARBA" id="ARBA00022525"/>
    </source>
</evidence>
<dbReference type="Ensembl" id="ENSHCOT00000015784.1">
    <property type="protein sequence ID" value="ENSHCOP00000023502.1"/>
    <property type="gene ID" value="ENSHCOG00000012080.1"/>
</dbReference>
<dbReference type="CTD" id="343637"/>
<dbReference type="SMART" id="SM00209">
    <property type="entry name" value="TSP1"/>
    <property type="match status" value="1"/>
</dbReference>
<sequence length="235" mass="26228">MRLPLVAIAMSLLCDAIRSQSRWDAERDRSGSCANCKECSHDNGCVRCAERLFLLLRRRGVSQHGSCLTTCPEGYFGQRGAHLNRCLKCRPANCERCFGRDFCTRCKSGFRLYNGRCVNDCPAGTVKNDAQCLDDCTLVPLTEWSAWSVCLRNGAPCGLRLGQQTRTRESVAPDLTPSPDRTACPSRSQTRSCRMSAACPTDSRRPRTRGRGRKRKPKPLWMLANSKASDARNVF</sequence>
<feature type="compositionally biased region" description="Basic residues" evidence="10">
    <location>
        <begin position="206"/>
        <end position="218"/>
    </location>
</feature>
<feature type="chain" id="PRO_5018715095" evidence="11">
    <location>
        <begin position="20"/>
        <end position="235"/>
    </location>
</feature>
<evidence type="ECO:0000256" key="1">
    <source>
        <dbReference type="ARBA" id="ARBA00004613"/>
    </source>
</evidence>
<evidence type="ECO:0000256" key="7">
    <source>
        <dbReference type="ARBA" id="ARBA00022729"/>
    </source>
</evidence>
<dbReference type="SUPFAM" id="SSF57184">
    <property type="entry name" value="Growth factor receptor domain"/>
    <property type="match status" value="1"/>
</dbReference>
<dbReference type="GO" id="GO:0016055">
    <property type="term" value="P:Wnt signaling pathway"/>
    <property type="evidence" value="ECO:0007669"/>
    <property type="project" value="UniProtKB-KW"/>
</dbReference>
<accession>A0A3Q2YX49</accession>
<evidence type="ECO:0000256" key="10">
    <source>
        <dbReference type="SAM" id="MobiDB-lite"/>
    </source>
</evidence>
<comment type="similarity">
    <text evidence="2">Belongs to the R-spondin family.</text>
</comment>
<dbReference type="KEGG" id="hcq:109510257"/>
<name>A0A3Q2YX49_HIPCM</name>